<keyword evidence="2" id="KW-1185">Reference proteome</keyword>
<keyword evidence="1" id="KW-0732">Signal</keyword>
<gene>
    <name evidence="3" type="primary">LOC115211632</name>
</gene>
<sequence>METTDPPPSTQETALTSIILAFLCFIAAISLCHADSCYSCAQYKCQKEMNGVVEAKQNPGHNYKYSCGNFTKLSKCIIHHLEICVQKGEKNDSQTFIDDVVKHYTTDPYNCPKVDFGGAKKNDGNSALKAPWTIPIVSAIYLTKYLYNYI</sequence>
<protein>
    <submittedName>
        <fullName evidence="3">Uncharacterized protein LOC115211632</fullName>
    </submittedName>
</protein>
<dbReference type="AlphaFoldDB" id="A0A6P7SD74"/>
<feature type="chain" id="PRO_5027887229" evidence="1">
    <location>
        <begin position="35"/>
        <end position="150"/>
    </location>
</feature>
<dbReference type="RefSeq" id="XP_029636120.1">
    <property type="nucleotide sequence ID" value="XM_029780260.2"/>
</dbReference>
<dbReference type="Proteomes" id="UP000515154">
    <property type="component" value="Linkage group LG5"/>
</dbReference>
<feature type="signal peptide" evidence="1">
    <location>
        <begin position="1"/>
        <end position="34"/>
    </location>
</feature>
<evidence type="ECO:0000313" key="3">
    <source>
        <dbReference type="RefSeq" id="XP_029636120.1"/>
    </source>
</evidence>
<reference evidence="3" key="1">
    <citation type="submission" date="2025-08" db="UniProtKB">
        <authorList>
            <consortium name="RefSeq"/>
        </authorList>
    </citation>
    <scope>IDENTIFICATION</scope>
</reference>
<evidence type="ECO:0000256" key="1">
    <source>
        <dbReference type="SAM" id="SignalP"/>
    </source>
</evidence>
<evidence type="ECO:0000313" key="2">
    <source>
        <dbReference type="Proteomes" id="UP000515154"/>
    </source>
</evidence>
<name>A0A6P7SD74_9MOLL</name>
<proteinExistence type="predicted"/>
<accession>A0A6P7SD74</accession>
<organism evidence="2 3">
    <name type="scientific">Octopus sinensis</name>
    <name type="common">East Asian common octopus</name>
    <dbReference type="NCBI Taxonomy" id="2607531"/>
    <lineage>
        <taxon>Eukaryota</taxon>
        <taxon>Metazoa</taxon>
        <taxon>Spiralia</taxon>
        <taxon>Lophotrochozoa</taxon>
        <taxon>Mollusca</taxon>
        <taxon>Cephalopoda</taxon>
        <taxon>Coleoidea</taxon>
        <taxon>Octopodiformes</taxon>
        <taxon>Octopoda</taxon>
        <taxon>Incirrata</taxon>
        <taxon>Octopodidae</taxon>
        <taxon>Octopus</taxon>
    </lineage>
</organism>
<dbReference type="KEGG" id="osn:115211632"/>